<proteinExistence type="predicted"/>
<dbReference type="Proteomes" id="UP001196870">
    <property type="component" value="Unassembled WGS sequence"/>
</dbReference>
<reference evidence="2" key="1">
    <citation type="journal article" date="2021" name="Syst. Appl. Microbiol.">
        <title>Roseomonas hellenica sp. nov., isolated from roots of wild-growing Alkanna tinctoria.</title>
        <authorList>
            <person name="Rat A."/>
            <person name="Naranjo H.D."/>
            <person name="Lebbe L."/>
            <person name="Cnockaert M."/>
            <person name="Krigas N."/>
            <person name="Grigoriadou K."/>
            <person name="Maloupa E."/>
            <person name="Willems A."/>
        </authorList>
    </citation>
    <scope>NUCLEOTIDE SEQUENCE [LARGE SCALE GENOMIC DNA]</scope>
    <source>
        <strain evidence="2">LMG 31523</strain>
    </source>
</reference>
<gene>
    <name evidence="1" type="ORF">GXW71_10555</name>
</gene>
<accession>A0ABS5EWV8</accession>
<name>A0ABS5EWV8_9PROT</name>
<comment type="caution">
    <text evidence="1">The sequence shown here is derived from an EMBL/GenBank/DDBJ whole genome shotgun (WGS) entry which is preliminary data.</text>
</comment>
<evidence type="ECO:0000313" key="2">
    <source>
        <dbReference type="Proteomes" id="UP001196870"/>
    </source>
</evidence>
<keyword evidence="2" id="KW-1185">Reference proteome</keyword>
<organism evidence="1 2">
    <name type="scientific">Plastoroseomonas hellenica</name>
    <dbReference type="NCBI Taxonomy" id="2687306"/>
    <lineage>
        <taxon>Bacteria</taxon>
        <taxon>Pseudomonadati</taxon>
        <taxon>Pseudomonadota</taxon>
        <taxon>Alphaproteobacteria</taxon>
        <taxon>Acetobacterales</taxon>
        <taxon>Acetobacteraceae</taxon>
        <taxon>Plastoroseomonas</taxon>
    </lineage>
</organism>
<dbReference type="EMBL" id="JAAGBB010000010">
    <property type="protein sequence ID" value="MBR0664791.1"/>
    <property type="molecule type" value="Genomic_DNA"/>
</dbReference>
<evidence type="ECO:0000313" key="1">
    <source>
        <dbReference type="EMBL" id="MBR0664791.1"/>
    </source>
</evidence>
<sequence length="126" mass="14048">MAAALQGCTGLAVECGPEEGEMRLPSLREILFGWEVRGHLLRVCGFTPAHPYLWENLDGAMQEAGGLLGADPIIWRPDPRDAVLRRPWRALPRADRWLLRRASIAGGRPLDRFLSGRRAARNALQL</sequence>
<protein>
    <submittedName>
        <fullName evidence="1">Uncharacterized protein</fullName>
    </submittedName>
</protein>
<dbReference type="RefSeq" id="WP_211852451.1">
    <property type="nucleotide sequence ID" value="NZ_JAAGBB010000010.1"/>
</dbReference>